<sequence>MEPSDGASWASGNSDFSDFDLLNDCAFDVLSWSTSGESLDGDNRDEVDPHDSGECWSGHDVPLHKVETLISLRVPSPAPSARGSSSPTPSFTPPPHPRISPTPRAHPVPETPSTDSENFESYHEPPFYPHNSWQVGKLRWGLPSDKSRKEGHGRCGMCSFNSKFKAARKRKGLVREWRTEIRLVTEWEPHAERQWTGPGSRRRY</sequence>
<evidence type="ECO:0000313" key="3">
    <source>
        <dbReference type="Proteomes" id="UP000070544"/>
    </source>
</evidence>
<accession>A0A139A4G0</accession>
<feature type="compositionally biased region" description="Pro residues" evidence="1">
    <location>
        <begin position="90"/>
        <end position="110"/>
    </location>
</feature>
<feature type="compositionally biased region" description="Basic and acidic residues" evidence="1">
    <location>
        <begin position="41"/>
        <end position="53"/>
    </location>
</feature>
<gene>
    <name evidence="2" type="ORF">M427DRAFT_420863</name>
</gene>
<dbReference type="EMBL" id="KQ965797">
    <property type="protein sequence ID" value="KXS11682.1"/>
    <property type="molecule type" value="Genomic_DNA"/>
</dbReference>
<feature type="compositionally biased region" description="Low complexity" evidence="1">
    <location>
        <begin position="79"/>
        <end position="89"/>
    </location>
</feature>
<dbReference type="AlphaFoldDB" id="A0A139A4G0"/>
<name>A0A139A4G0_GONPJ</name>
<organism evidence="2 3">
    <name type="scientific">Gonapodya prolifera (strain JEL478)</name>
    <name type="common">Monoblepharis prolifera</name>
    <dbReference type="NCBI Taxonomy" id="1344416"/>
    <lineage>
        <taxon>Eukaryota</taxon>
        <taxon>Fungi</taxon>
        <taxon>Fungi incertae sedis</taxon>
        <taxon>Chytridiomycota</taxon>
        <taxon>Chytridiomycota incertae sedis</taxon>
        <taxon>Monoblepharidomycetes</taxon>
        <taxon>Monoblepharidales</taxon>
        <taxon>Gonapodyaceae</taxon>
        <taxon>Gonapodya</taxon>
    </lineage>
</organism>
<evidence type="ECO:0000313" key="2">
    <source>
        <dbReference type="EMBL" id="KXS11682.1"/>
    </source>
</evidence>
<keyword evidence="3" id="KW-1185">Reference proteome</keyword>
<dbReference type="Proteomes" id="UP000070544">
    <property type="component" value="Unassembled WGS sequence"/>
</dbReference>
<proteinExistence type="predicted"/>
<protein>
    <submittedName>
        <fullName evidence="2">Uncharacterized protein</fullName>
    </submittedName>
</protein>
<reference evidence="2 3" key="1">
    <citation type="journal article" date="2015" name="Genome Biol. Evol.">
        <title>Phylogenomic analyses indicate that early fungi evolved digesting cell walls of algal ancestors of land plants.</title>
        <authorList>
            <person name="Chang Y."/>
            <person name="Wang S."/>
            <person name="Sekimoto S."/>
            <person name="Aerts A.L."/>
            <person name="Choi C."/>
            <person name="Clum A."/>
            <person name="LaButti K.M."/>
            <person name="Lindquist E.A."/>
            <person name="Yee Ngan C."/>
            <person name="Ohm R.A."/>
            <person name="Salamov A.A."/>
            <person name="Grigoriev I.V."/>
            <person name="Spatafora J.W."/>
            <person name="Berbee M.L."/>
        </authorList>
    </citation>
    <scope>NUCLEOTIDE SEQUENCE [LARGE SCALE GENOMIC DNA]</scope>
    <source>
        <strain evidence="2 3">JEL478</strain>
    </source>
</reference>
<feature type="region of interest" description="Disordered" evidence="1">
    <location>
        <begin position="33"/>
        <end position="125"/>
    </location>
</feature>
<evidence type="ECO:0000256" key="1">
    <source>
        <dbReference type="SAM" id="MobiDB-lite"/>
    </source>
</evidence>